<feature type="chain" id="PRO_5012156141" evidence="4">
    <location>
        <begin position="20"/>
        <end position="406"/>
    </location>
</feature>
<dbReference type="GO" id="GO:0016042">
    <property type="term" value="P:lipid catabolic process"/>
    <property type="evidence" value="ECO:0007669"/>
    <property type="project" value="UniProtKB-KW"/>
</dbReference>
<dbReference type="Pfam" id="PF12740">
    <property type="entry name" value="PETase"/>
    <property type="match status" value="1"/>
</dbReference>
<dbReference type="PANTHER" id="PTHR10272:SF0">
    <property type="entry name" value="PLATELET-ACTIVATING FACTOR ACETYLHYDROLASE"/>
    <property type="match status" value="1"/>
</dbReference>
<keyword evidence="1 6" id="KW-0378">Hydrolase</keyword>
<reference evidence="6 7" key="1">
    <citation type="submission" date="2017-08" db="EMBL/GenBank/DDBJ databases">
        <title>Fine stratification of microbial communities through a metagenomic profile of the photic zone.</title>
        <authorList>
            <person name="Haro-Moreno J.M."/>
            <person name="Lopez-Perez M."/>
            <person name="De La Torre J."/>
            <person name="Picazo A."/>
            <person name="Camacho A."/>
            <person name="Rodriguez-Valera F."/>
        </authorList>
    </citation>
    <scope>NUCLEOTIDE SEQUENCE [LARGE SCALE GENOMIC DNA]</scope>
    <source>
        <strain evidence="6">MED-G28</strain>
    </source>
</reference>
<dbReference type="AlphaFoldDB" id="A0A2A5W916"/>
<dbReference type="EMBL" id="NTJZ01000013">
    <property type="protein sequence ID" value="PDH32783.1"/>
    <property type="molecule type" value="Genomic_DNA"/>
</dbReference>
<proteinExistence type="predicted"/>
<evidence type="ECO:0000259" key="5">
    <source>
        <dbReference type="Pfam" id="PF12740"/>
    </source>
</evidence>
<evidence type="ECO:0000256" key="1">
    <source>
        <dbReference type="ARBA" id="ARBA00022801"/>
    </source>
</evidence>
<dbReference type="Gene3D" id="3.40.50.1820">
    <property type="entry name" value="alpha/beta hydrolase"/>
    <property type="match status" value="1"/>
</dbReference>
<dbReference type="Proteomes" id="UP000219329">
    <property type="component" value="Unassembled WGS sequence"/>
</dbReference>
<protein>
    <submittedName>
        <fullName evidence="6">Dienelactone hydrolase</fullName>
    </submittedName>
</protein>
<keyword evidence="4" id="KW-0732">Signal</keyword>
<accession>A0A2A5W916</accession>
<sequence>MTKTFLSLALSCIVCNVSAQQNRIDTIGPFAPDLAAFGSYNVGVQTIEAVAGDRVDILNTSRGGDTAYYDRKLTLEIWYPADLQGQEPGTQYQAITRNPEITATLHGRAVRNARPQYQGGPYPLLIISHGYPGNRFLMSHTGENLASKGYVVVSIDHLESTYDNQQSFASTLYNRPLDQRFVLNTLASISAEEDQVLRGMIDAERTGLIGYSMGGYGLLNNLGAGYSEESIDGFLAPPNRLLEEHATSNPEYRNNLDLRIKAGFAIGPWGMNAGFWQSEDLAGIVLPTFYLAGDQDSVAGYENGAHAIFNGATNSDRYLLTLLGAGHNAGAPMPVPNELDNSENVEAAGHYRDANWDNVEMNNIMDHFVTAWFDIHLKSMDRQSSLGLVPSGYEDRLTLEHLSPGQ</sequence>
<evidence type="ECO:0000256" key="2">
    <source>
        <dbReference type="ARBA" id="ARBA00022963"/>
    </source>
</evidence>
<keyword evidence="3" id="KW-0443">Lipid metabolism</keyword>
<name>A0A2A5W916_9GAMM</name>
<evidence type="ECO:0000256" key="4">
    <source>
        <dbReference type="SAM" id="SignalP"/>
    </source>
</evidence>
<evidence type="ECO:0000313" key="6">
    <source>
        <dbReference type="EMBL" id="PDH32783.1"/>
    </source>
</evidence>
<dbReference type="SUPFAM" id="SSF53474">
    <property type="entry name" value="alpha/beta-Hydrolases"/>
    <property type="match status" value="1"/>
</dbReference>
<evidence type="ECO:0000256" key="3">
    <source>
        <dbReference type="ARBA" id="ARBA00023098"/>
    </source>
</evidence>
<gene>
    <name evidence="6" type="ORF">CNF02_11010</name>
</gene>
<dbReference type="PANTHER" id="PTHR10272">
    <property type="entry name" value="PLATELET-ACTIVATING FACTOR ACETYLHYDROLASE"/>
    <property type="match status" value="1"/>
</dbReference>
<keyword evidence="2" id="KW-0442">Lipid degradation</keyword>
<feature type="domain" description="PET hydrolase/cutinase-like" evidence="5">
    <location>
        <begin position="119"/>
        <end position="220"/>
    </location>
</feature>
<feature type="signal peptide" evidence="4">
    <location>
        <begin position="1"/>
        <end position="19"/>
    </location>
</feature>
<dbReference type="InterPro" id="IPR029058">
    <property type="entry name" value="AB_hydrolase_fold"/>
</dbReference>
<dbReference type="InterPro" id="IPR041127">
    <property type="entry name" value="PET_hydrolase/cutinase-like"/>
</dbReference>
<dbReference type="GO" id="GO:0003847">
    <property type="term" value="F:1-alkyl-2-acetylglycerophosphocholine esterase activity"/>
    <property type="evidence" value="ECO:0007669"/>
    <property type="project" value="TreeGrafter"/>
</dbReference>
<organism evidence="6 7">
    <name type="scientific">OM182 bacterium MED-G28</name>
    <dbReference type="NCBI Taxonomy" id="1986256"/>
    <lineage>
        <taxon>Bacteria</taxon>
        <taxon>Pseudomonadati</taxon>
        <taxon>Pseudomonadota</taxon>
        <taxon>Gammaproteobacteria</taxon>
        <taxon>OMG group</taxon>
        <taxon>OM182 clade</taxon>
    </lineage>
</organism>
<evidence type="ECO:0000313" key="7">
    <source>
        <dbReference type="Proteomes" id="UP000219329"/>
    </source>
</evidence>
<comment type="caution">
    <text evidence="6">The sequence shown here is derived from an EMBL/GenBank/DDBJ whole genome shotgun (WGS) entry which is preliminary data.</text>
</comment>